<evidence type="ECO:0000256" key="5">
    <source>
        <dbReference type="ARBA" id="ARBA00022989"/>
    </source>
</evidence>
<evidence type="ECO:0000313" key="10">
    <source>
        <dbReference type="Proteomes" id="UP001519349"/>
    </source>
</evidence>
<dbReference type="InterPro" id="IPR000917">
    <property type="entry name" value="Sulfatase_N"/>
</dbReference>
<evidence type="ECO:0000256" key="2">
    <source>
        <dbReference type="ARBA" id="ARBA00004936"/>
    </source>
</evidence>
<dbReference type="RefSeq" id="WP_209551892.1">
    <property type="nucleotide sequence ID" value="NZ_QFAY01000026.1"/>
</dbReference>
<protein>
    <submittedName>
        <fullName evidence="9">Arylsulfatase</fullName>
    </submittedName>
</protein>
<dbReference type="Pfam" id="PF00884">
    <property type="entry name" value="Sulfatase"/>
    <property type="match status" value="1"/>
</dbReference>
<organism evidence="9 10">
    <name type="scientific">Streptococcus panodentis</name>
    <dbReference type="NCBI Taxonomy" id="1581472"/>
    <lineage>
        <taxon>Bacteria</taxon>
        <taxon>Bacillati</taxon>
        <taxon>Bacillota</taxon>
        <taxon>Bacilli</taxon>
        <taxon>Lactobacillales</taxon>
        <taxon>Streptococcaceae</taxon>
        <taxon>Streptococcus</taxon>
    </lineage>
</organism>
<dbReference type="Gene3D" id="3.40.720.10">
    <property type="entry name" value="Alkaline Phosphatase, subunit A"/>
    <property type="match status" value="1"/>
</dbReference>
<gene>
    <name evidence="9" type="ORF">DHL47_11185</name>
</gene>
<evidence type="ECO:0000256" key="4">
    <source>
        <dbReference type="ARBA" id="ARBA00022692"/>
    </source>
</evidence>
<evidence type="ECO:0000256" key="6">
    <source>
        <dbReference type="ARBA" id="ARBA00023136"/>
    </source>
</evidence>
<feature type="domain" description="Sulfatase N-terminal" evidence="8">
    <location>
        <begin position="229"/>
        <end position="489"/>
    </location>
</feature>
<feature type="transmembrane region" description="Helical" evidence="7">
    <location>
        <begin position="21"/>
        <end position="39"/>
    </location>
</feature>
<dbReference type="Proteomes" id="UP001519349">
    <property type="component" value="Unassembled WGS sequence"/>
</dbReference>
<evidence type="ECO:0000256" key="1">
    <source>
        <dbReference type="ARBA" id="ARBA00004651"/>
    </source>
</evidence>
<keyword evidence="6 7" id="KW-0472">Membrane</keyword>
<dbReference type="PANTHER" id="PTHR47371:SF3">
    <property type="entry name" value="PHOSPHOGLYCEROL TRANSFERASE I"/>
    <property type="match status" value="1"/>
</dbReference>
<comment type="pathway">
    <text evidence="2">Cell wall biogenesis; lipoteichoic acid biosynthesis.</text>
</comment>
<sequence>MAGKRKRRPNLREYYAKYRGYQFTALKYLFSIIISFLALKTTGNWFYVILPLLELTVIFILSNYLIKKHQIIGRFVNNLLILFYNIEMLVLFFGNSFVTLIMVSNLSSWEALKGRIVVFGIGIALLLTFSFLPISYVELQSKVTYFLYKHNIVAVSILSAALITEFVLGGMFGFKHSPAVAVFDLAKAEYDYIQLVQKAEKESAENKKLFYKKEIGNFVEKPQNLPEKPNVILIFTEGMSQHIIDDERNVTPHIRSAQSKSLNFSNYYNHTFATYRGLIGQLFSGYQLNNSDQNHLVSLQSILKSDGYRTSFINTEPNNGEFTDYLNHLGFDAVINPKVSEGEENTYDKDAYIELDKLMSKQSDSQPFFISMYTFGTHIGMNSYDKKFGNGKDRLLNRFYDLDVQFGKFIEKFNNSPYAENTILIFTTDHATYVDDEYSKSFPDQSRGMGNLDKVPFFIYYKGVQPQTIDVQGRNSVNLAPTVLDYLDISKENYFLGDSLFADSEKKNPFSTLFVSELTYANTADGEIHYFSEDDEESIETQIVNYYSSARW</sequence>
<evidence type="ECO:0000313" key="9">
    <source>
        <dbReference type="EMBL" id="MBP2621868.1"/>
    </source>
</evidence>
<proteinExistence type="predicted"/>
<dbReference type="EMBL" id="QFAY01000026">
    <property type="protein sequence ID" value="MBP2621868.1"/>
    <property type="molecule type" value="Genomic_DNA"/>
</dbReference>
<feature type="transmembrane region" description="Helical" evidence="7">
    <location>
        <begin position="45"/>
        <end position="66"/>
    </location>
</feature>
<dbReference type="InterPro" id="IPR050448">
    <property type="entry name" value="OpgB/LTA_synthase_biosynth"/>
</dbReference>
<comment type="subcellular location">
    <subcellularLocation>
        <location evidence="1">Cell membrane</location>
        <topology evidence="1">Multi-pass membrane protein</topology>
    </subcellularLocation>
</comment>
<feature type="transmembrane region" description="Helical" evidence="7">
    <location>
        <begin position="116"/>
        <end position="139"/>
    </location>
</feature>
<dbReference type="SUPFAM" id="SSF53649">
    <property type="entry name" value="Alkaline phosphatase-like"/>
    <property type="match status" value="1"/>
</dbReference>
<dbReference type="CDD" id="cd16015">
    <property type="entry name" value="LTA_synthase"/>
    <property type="match status" value="1"/>
</dbReference>
<name>A0ABS5AZ54_9STRE</name>
<reference evidence="9 10" key="1">
    <citation type="submission" date="2018-05" db="EMBL/GenBank/DDBJ databases">
        <title>Draft genome sequence of Streptococcus panodentis CCUG 70867T.</title>
        <authorList>
            <person name="Salva-Serra F."/>
            <person name="Mendez V."/>
            <person name="Jaen-Luchoro D."/>
            <person name="Gonzales-Siles L."/>
            <person name="Karlsson R."/>
            <person name="Engstrom-Jakobsson H."/>
            <person name="Busquets A."/>
            <person name="Gomila M."/>
            <person name="Pineiro-Iglesias B."/>
            <person name="Bennasar-Figueras A."/>
            <person name="Seeger M."/>
            <person name="Moore E."/>
        </authorList>
    </citation>
    <scope>NUCLEOTIDE SEQUENCE [LARGE SCALE GENOMIC DNA]</scope>
    <source>
        <strain evidence="9 10">CCUG 70867</strain>
    </source>
</reference>
<accession>A0ABS5AZ54</accession>
<keyword evidence="5 7" id="KW-1133">Transmembrane helix</keyword>
<comment type="caution">
    <text evidence="9">The sequence shown here is derived from an EMBL/GenBank/DDBJ whole genome shotgun (WGS) entry which is preliminary data.</text>
</comment>
<evidence type="ECO:0000256" key="3">
    <source>
        <dbReference type="ARBA" id="ARBA00022475"/>
    </source>
</evidence>
<keyword evidence="3" id="KW-1003">Cell membrane</keyword>
<keyword evidence="4 7" id="KW-0812">Transmembrane</keyword>
<feature type="transmembrane region" description="Helical" evidence="7">
    <location>
        <begin position="78"/>
        <end position="104"/>
    </location>
</feature>
<dbReference type="InterPro" id="IPR017850">
    <property type="entry name" value="Alkaline_phosphatase_core_sf"/>
</dbReference>
<feature type="transmembrane region" description="Helical" evidence="7">
    <location>
        <begin position="151"/>
        <end position="174"/>
    </location>
</feature>
<dbReference type="PANTHER" id="PTHR47371">
    <property type="entry name" value="LIPOTEICHOIC ACID SYNTHASE"/>
    <property type="match status" value="1"/>
</dbReference>
<evidence type="ECO:0000256" key="7">
    <source>
        <dbReference type="SAM" id="Phobius"/>
    </source>
</evidence>
<keyword evidence="10" id="KW-1185">Reference proteome</keyword>
<evidence type="ECO:0000259" key="8">
    <source>
        <dbReference type="Pfam" id="PF00884"/>
    </source>
</evidence>